<dbReference type="Pfam" id="PF01968">
    <property type="entry name" value="Hydantoinase_A"/>
    <property type="match status" value="1"/>
</dbReference>
<accession>A0A2K9LKR1</accession>
<sequence>MANSKLNASARARSILGIDTGGTFTDFVLLQNGSLRIHKVLSTPDAPERAILQGINELGLEQAVKTGHVSIVHGSTVATNAALEGKGVKTALIGNIGFRDLLSIGRQTRRELYNLQPLPCAPPVPDALCFEMAGRADSHGQQLEDITAASLEQLCQALQKSGVEAVAINLLFSFLNPEPEQVIQMAIQNALGPQCFVTASHEVLAEAGEYERGIATWLNASLGPKVQHYLRRLQEGVQPSPLAIMQSTGGTLDASDAGRAAVNMLLSGPAGGLAAARFIGEQTGLKRLLTFDMGGTSTDVAIIDGDIRLTNEGSIGPWPVAVPQVDMHTIGAGGGSIAYIDAAGMLQVGPQSAGANPGPACYGRKGEQPTVTDANAILGHLQPDYFLGGAMPLDLNAAHTAVDRLAHPLKLTTAETAQGIIAIANEHMVRALRVMSIERGYHLEDFHLCCFGGAGGLHVCALAEALEMNHALVPLMGGVLSALGMVVAHPSRSYSQGIQSPLRQLQVAELTEQFRLLHQQGEAAFAANGNNTPSLHYTDSVDLRYQGQRFYLNLPWQPNLQALESAFHQQHQQRFGHRLPLPLELVNVRSTITPPGAVQQLPQWSCNPEQTKPHHVRIYGETSPVPVYQRDTLAAGQQLPGPALIVENISTTLVARHWQAQVDAWGNLVLSRQ</sequence>
<reference evidence="4" key="1">
    <citation type="submission" date="2017-08" db="EMBL/GenBank/DDBJ databases">
        <title>Direct submision.</title>
        <authorList>
            <person name="Kim S.-J."/>
            <person name="Rhee S.-K."/>
        </authorList>
    </citation>
    <scope>NUCLEOTIDE SEQUENCE [LARGE SCALE GENOMIC DNA]</scope>
    <source>
        <strain evidence="4">GI5</strain>
    </source>
</reference>
<dbReference type="Proteomes" id="UP000235116">
    <property type="component" value="Chromosome"/>
</dbReference>
<evidence type="ECO:0000313" key="4">
    <source>
        <dbReference type="Proteomes" id="UP000235116"/>
    </source>
</evidence>
<dbReference type="GO" id="GO:0017168">
    <property type="term" value="F:5-oxoprolinase (ATP-hydrolyzing) activity"/>
    <property type="evidence" value="ECO:0007669"/>
    <property type="project" value="TreeGrafter"/>
</dbReference>
<dbReference type="AlphaFoldDB" id="A0A2K9LKR1"/>
<dbReference type="PANTHER" id="PTHR11365:SF23">
    <property type="entry name" value="HYPOTHETICAL 5-OXOPROLINASE (EUROFUNG)-RELATED"/>
    <property type="match status" value="1"/>
</dbReference>
<evidence type="ECO:0000313" key="3">
    <source>
        <dbReference type="EMBL" id="AUM12761.1"/>
    </source>
</evidence>
<evidence type="ECO:0000259" key="2">
    <source>
        <dbReference type="Pfam" id="PF05378"/>
    </source>
</evidence>
<dbReference type="InterPro" id="IPR043129">
    <property type="entry name" value="ATPase_NBD"/>
</dbReference>
<protein>
    <submittedName>
        <fullName evidence="3">Hydantoinase</fullName>
    </submittedName>
</protein>
<dbReference type="InterPro" id="IPR002821">
    <property type="entry name" value="Hydantoinase_A"/>
</dbReference>
<dbReference type="InterPro" id="IPR008040">
    <property type="entry name" value="Hydant_A_N"/>
</dbReference>
<dbReference type="Pfam" id="PF05378">
    <property type="entry name" value="Hydant_A_N"/>
    <property type="match status" value="1"/>
</dbReference>
<dbReference type="RefSeq" id="WP_101894144.1">
    <property type="nucleotide sequence ID" value="NZ_CP022684.1"/>
</dbReference>
<keyword evidence="4" id="KW-1185">Reference proteome</keyword>
<dbReference type="EMBL" id="CP022684">
    <property type="protein sequence ID" value="AUM12761.1"/>
    <property type="molecule type" value="Genomic_DNA"/>
</dbReference>
<evidence type="ECO:0000259" key="1">
    <source>
        <dbReference type="Pfam" id="PF01968"/>
    </source>
</evidence>
<dbReference type="SUPFAM" id="SSF53067">
    <property type="entry name" value="Actin-like ATPase domain"/>
    <property type="match status" value="1"/>
</dbReference>
<proteinExistence type="predicted"/>
<dbReference type="GO" id="GO:0005829">
    <property type="term" value="C:cytosol"/>
    <property type="evidence" value="ECO:0007669"/>
    <property type="project" value="TreeGrafter"/>
</dbReference>
<dbReference type="OrthoDB" id="9768323at2"/>
<name>A0A2K9LKR1_9GAMM</name>
<gene>
    <name evidence="3" type="ORF">Kalk_10170</name>
</gene>
<feature type="domain" description="Hydantoinase A/oxoprolinase" evidence="1">
    <location>
        <begin position="212"/>
        <end position="491"/>
    </location>
</feature>
<organism evidence="3 4">
    <name type="scientific">Ketobacter alkanivorans</name>
    <dbReference type="NCBI Taxonomy" id="1917421"/>
    <lineage>
        <taxon>Bacteria</taxon>
        <taxon>Pseudomonadati</taxon>
        <taxon>Pseudomonadota</taxon>
        <taxon>Gammaproteobacteria</taxon>
        <taxon>Pseudomonadales</taxon>
        <taxon>Ketobacteraceae</taxon>
        <taxon>Ketobacter</taxon>
    </lineage>
</organism>
<dbReference type="PANTHER" id="PTHR11365">
    <property type="entry name" value="5-OXOPROLINASE RELATED"/>
    <property type="match status" value="1"/>
</dbReference>
<feature type="domain" description="Hydantoinase/oxoprolinase N-terminal" evidence="2">
    <location>
        <begin position="16"/>
        <end position="189"/>
    </location>
</feature>
<dbReference type="GO" id="GO:0006749">
    <property type="term" value="P:glutathione metabolic process"/>
    <property type="evidence" value="ECO:0007669"/>
    <property type="project" value="TreeGrafter"/>
</dbReference>
<dbReference type="InterPro" id="IPR045079">
    <property type="entry name" value="Oxoprolinase-like"/>
</dbReference>
<dbReference type="KEGG" id="kak:Kalk_10170"/>